<dbReference type="InterPro" id="IPR036709">
    <property type="entry name" value="Autotransporte_beta_dom_sf"/>
</dbReference>
<evidence type="ECO:0000259" key="2">
    <source>
        <dbReference type="Pfam" id="PF13568"/>
    </source>
</evidence>
<feature type="chain" id="PRO_5045508817" description="Outer membrane protein beta-barrel domain-containing protein" evidence="1">
    <location>
        <begin position="20"/>
        <end position="210"/>
    </location>
</feature>
<keyword evidence="1" id="KW-0732">Signal</keyword>
<evidence type="ECO:0000256" key="1">
    <source>
        <dbReference type="SAM" id="SignalP"/>
    </source>
</evidence>
<dbReference type="EMBL" id="AP028055">
    <property type="protein sequence ID" value="BEG98689.1"/>
    <property type="molecule type" value="Genomic_DNA"/>
</dbReference>
<dbReference type="RefSeq" id="WP_353333829.1">
    <property type="nucleotide sequence ID" value="NZ_AP028055.1"/>
</dbReference>
<evidence type="ECO:0000313" key="3">
    <source>
        <dbReference type="EMBL" id="BEG98689.1"/>
    </source>
</evidence>
<keyword evidence="4" id="KW-1185">Reference proteome</keyword>
<dbReference type="Pfam" id="PF13568">
    <property type="entry name" value="OMP_b-brl_2"/>
    <property type="match status" value="1"/>
</dbReference>
<protein>
    <recommendedName>
        <fullName evidence="2">Outer membrane protein beta-barrel domain-containing protein</fullName>
    </recommendedName>
</protein>
<gene>
    <name evidence="3" type="ORF">BSYN_09540</name>
</gene>
<dbReference type="InterPro" id="IPR025665">
    <property type="entry name" value="Beta-barrel_OMP_2"/>
</dbReference>
<feature type="signal peptide" evidence="1">
    <location>
        <begin position="1"/>
        <end position="19"/>
    </location>
</feature>
<dbReference type="Gene3D" id="2.40.128.130">
    <property type="entry name" value="Autotransporter beta-domain"/>
    <property type="match status" value="1"/>
</dbReference>
<name>A0ABN6Z3H9_9BACE</name>
<dbReference type="Proteomes" id="UP001496674">
    <property type="component" value="Chromosome"/>
</dbReference>
<feature type="domain" description="Outer membrane protein beta-barrel" evidence="2">
    <location>
        <begin position="20"/>
        <end position="186"/>
    </location>
</feature>
<proteinExistence type="predicted"/>
<sequence>MKKSLIFVLFSLFSLAGFSQVSWNAKAGMNMSNWSGDNDTKMKVGYKLGVGMEYAFDKAWSLQPSLFLSSKGAKVDAAIAPSEDIPSGLGLNMTVNQLYLELPINAQVRFAVSEGMNIVLAAGPYLAYGVGGNTTVKAKVNGVEVKESRGTFSSSDVDIDRFDAGFGIGASLEIKKFIVGVDGQWGAIKLNSENEAPKNINFSICVGYKF</sequence>
<accession>A0ABN6Z3H9</accession>
<organism evidence="3 4">
    <name type="scientific">Bacteroides sedimenti</name>
    <dbReference type="NCBI Taxonomy" id="2136147"/>
    <lineage>
        <taxon>Bacteria</taxon>
        <taxon>Pseudomonadati</taxon>
        <taxon>Bacteroidota</taxon>
        <taxon>Bacteroidia</taxon>
        <taxon>Bacteroidales</taxon>
        <taxon>Bacteroidaceae</taxon>
        <taxon>Bacteroides</taxon>
    </lineage>
</organism>
<evidence type="ECO:0000313" key="4">
    <source>
        <dbReference type="Proteomes" id="UP001496674"/>
    </source>
</evidence>
<reference evidence="3 4" key="1">
    <citation type="submission" date="2023-04" db="EMBL/GenBank/DDBJ databases">
        <title>Draft genome sequence of acteroides sedimenti strain YN3PY1.</title>
        <authorList>
            <person name="Yoshida N."/>
        </authorList>
    </citation>
    <scope>NUCLEOTIDE SEQUENCE [LARGE SCALE GENOMIC DNA]</scope>
    <source>
        <strain evidence="3 4">YN3PY1</strain>
    </source>
</reference>
<dbReference type="SUPFAM" id="SSF103515">
    <property type="entry name" value="Autotransporter"/>
    <property type="match status" value="1"/>
</dbReference>